<dbReference type="InterPro" id="IPR005467">
    <property type="entry name" value="His_kinase_dom"/>
</dbReference>
<evidence type="ECO:0000256" key="7">
    <source>
        <dbReference type="ARBA" id="ARBA00022490"/>
    </source>
</evidence>
<evidence type="ECO:0000256" key="12">
    <source>
        <dbReference type="ARBA" id="ARBA00023012"/>
    </source>
</evidence>
<accession>A0ABW2ANR1</accession>
<keyword evidence="13" id="KW-0411">Iron-sulfur</keyword>
<dbReference type="EMBL" id="JBHSWJ010000002">
    <property type="protein sequence ID" value="MFC6712554.1"/>
    <property type="molecule type" value="Genomic_DNA"/>
</dbReference>
<gene>
    <name evidence="19" type="ORF">ACFQBT_01275</name>
</gene>
<dbReference type="SUPFAM" id="SSF55874">
    <property type="entry name" value="ATPase domain of HSP90 chaperone/DNA topoisomerase II/histidine kinase"/>
    <property type="match status" value="1"/>
</dbReference>
<dbReference type="PANTHER" id="PTHR24421:SF62">
    <property type="entry name" value="SENSORY TRANSDUCTION HISTIDINE KINASE"/>
    <property type="match status" value="1"/>
</dbReference>
<organism evidence="19 20">
    <name type="scientific">Branchiibius cervicis</name>
    <dbReference type="NCBI Taxonomy" id="908252"/>
    <lineage>
        <taxon>Bacteria</taxon>
        <taxon>Bacillati</taxon>
        <taxon>Actinomycetota</taxon>
        <taxon>Actinomycetes</taxon>
        <taxon>Micrococcales</taxon>
        <taxon>Dermacoccaceae</taxon>
        <taxon>Branchiibius</taxon>
    </lineage>
</organism>
<evidence type="ECO:0000256" key="16">
    <source>
        <dbReference type="SAM" id="MobiDB-lite"/>
    </source>
</evidence>
<keyword evidence="20" id="KW-1185">Reference proteome</keyword>
<evidence type="ECO:0000256" key="8">
    <source>
        <dbReference type="ARBA" id="ARBA00022679"/>
    </source>
</evidence>
<dbReference type="InterPro" id="IPR003594">
    <property type="entry name" value="HATPase_dom"/>
</dbReference>
<dbReference type="PRINTS" id="PR00344">
    <property type="entry name" value="BCTRLSENSOR"/>
</dbReference>
<keyword evidence="7" id="KW-0963">Cytoplasm</keyword>
<evidence type="ECO:0000256" key="5">
    <source>
        <dbReference type="ARBA" id="ARBA00017322"/>
    </source>
</evidence>
<evidence type="ECO:0000256" key="15">
    <source>
        <dbReference type="ARBA" id="ARBA00030800"/>
    </source>
</evidence>
<evidence type="ECO:0000256" key="9">
    <source>
        <dbReference type="ARBA" id="ARBA00022723"/>
    </source>
</evidence>
<evidence type="ECO:0000313" key="19">
    <source>
        <dbReference type="EMBL" id="MFC6712554.1"/>
    </source>
</evidence>
<feature type="domain" description="Histidine kinase" evidence="18">
    <location>
        <begin position="192"/>
        <end position="383"/>
    </location>
</feature>
<evidence type="ECO:0000256" key="1">
    <source>
        <dbReference type="ARBA" id="ARBA00000085"/>
    </source>
</evidence>
<dbReference type="Pfam" id="PF02518">
    <property type="entry name" value="HATPase_c"/>
    <property type="match status" value="1"/>
</dbReference>
<dbReference type="InterPro" id="IPR017205">
    <property type="entry name" value="Sig_transdc_His_kinase_ChrS"/>
</dbReference>
<dbReference type="Gene3D" id="3.30.565.10">
    <property type="entry name" value="Histidine kinase-like ATPase, C-terminal domain"/>
    <property type="match status" value="1"/>
</dbReference>
<keyword evidence="17" id="KW-1133">Transmembrane helix</keyword>
<proteinExistence type="predicted"/>
<name>A0ABW2ANR1_9MICO</name>
<evidence type="ECO:0000256" key="11">
    <source>
        <dbReference type="ARBA" id="ARBA00023004"/>
    </source>
</evidence>
<dbReference type="PROSITE" id="PS50109">
    <property type="entry name" value="HIS_KIN"/>
    <property type="match status" value="1"/>
</dbReference>
<keyword evidence="17" id="KW-0472">Membrane</keyword>
<reference evidence="20" key="1">
    <citation type="journal article" date="2019" name="Int. J. Syst. Evol. Microbiol.">
        <title>The Global Catalogue of Microorganisms (GCM) 10K type strain sequencing project: providing services to taxonomists for standard genome sequencing and annotation.</title>
        <authorList>
            <consortium name="The Broad Institute Genomics Platform"/>
            <consortium name="The Broad Institute Genome Sequencing Center for Infectious Disease"/>
            <person name="Wu L."/>
            <person name="Ma J."/>
        </authorList>
    </citation>
    <scope>NUCLEOTIDE SEQUENCE [LARGE SCALE GENOMIC DNA]</scope>
    <source>
        <strain evidence="20">NBRC 106593</strain>
    </source>
</reference>
<dbReference type="Gene3D" id="1.20.5.1930">
    <property type="match status" value="1"/>
</dbReference>
<dbReference type="GO" id="GO:0016301">
    <property type="term" value="F:kinase activity"/>
    <property type="evidence" value="ECO:0007669"/>
    <property type="project" value="UniProtKB-KW"/>
</dbReference>
<feature type="transmembrane region" description="Helical" evidence="17">
    <location>
        <begin position="15"/>
        <end position="34"/>
    </location>
</feature>
<evidence type="ECO:0000256" key="4">
    <source>
        <dbReference type="ARBA" id="ARBA00012438"/>
    </source>
</evidence>
<keyword evidence="17" id="KW-0812">Transmembrane</keyword>
<dbReference type="Proteomes" id="UP001596356">
    <property type="component" value="Unassembled WGS sequence"/>
</dbReference>
<feature type="transmembrane region" description="Helical" evidence="17">
    <location>
        <begin position="41"/>
        <end position="61"/>
    </location>
</feature>
<feature type="transmembrane region" description="Helical" evidence="17">
    <location>
        <begin position="131"/>
        <end position="156"/>
    </location>
</feature>
<evidence type="ECO:0000313" key="20">
    <source>
        <dbReference type="Proteomes" id="UP001596356"/>
    </source>
</evidence>
<keyword evidence="12" id="KW-0902">Two-component regulatory system</keyword>
<feature type="transmembrane region" description="Helical" evidence="17">
    <location>
        <begin position="67"/>
        <end position="87"/>
    </location>
</feature>
<evidence type="ECO:0000256" key="2">
    <source>
        <dbReference type="ARBA" id="ARBA00001966"/>
    </source>
</evidence>
<comment type="catalytic activity">
    <reaction evidence="1">
        <text>ATP + protein L-histidine = ADP + protein N-phospho-L-histidine.</text>
        <dbReference type="EC" id="2.7.13.3"/>
    </reaction>
</comment>
<dbReference type="InterPro" id="IPR011712">
    <property type="entry name" value="Sig_transdc_His_kin_sub3_dim/P"/>
</dbReference>
<evidence type="ECO:0000256" key="13">
    <source>
        <dbReference type="ARBA" id="ARBA00023014"/>
    </source>
</evidence>
<dbReference type="RefSeq" id="WP_377820027.1">
    <property type="nucleotide sequence ID" value="NZ_JBHSWJ010000002.1"/>
</dbReference>
<keyword evidence="8" id="KW-0808">Transferase</keyword>
<keyword evidence="10 19" id="KW-0418">Kinase</keyword>
<dbReference type="Pfam" id="PF07730">
    <property type="entry name" value="HisKA_3"/>
    <property type="match status" value="1"/>
</dbReference>
<comment type="cofactor">
    <cofactor evidence="2">
        <name>[4Fe-4S] cluster</name>
        <dbReference type="ChEBI" id="CHEBI:49883"/>
    </cofactor>
</comment>
<comment type="subcellular location">
    <subcellularLocation>
        <location evidence="3">Cytoplasm</location>
    </subcellularLocation>
</comment>
<evidence type="ECO:0000259" key="18">
    <source>
        <dbReference type="PROSITE" id="PS50109"/>
    </source>
</evidence>
<evidence type="ECO:0000256" key="6">
    <source>
        <dbReference type="ARBA" id="ARBA00022485"/>
    </source>
</evidence>
<keyword evidence="9" id="KW-0479">Metal-binding</keyword>
<evidence type="ECO:0000256" key="10">
    <source>
        <dbReference type="ARBA" id="ARBA00022777"/>
    </source>
</evidence>
<dbReference type="InterPro" id="IPR036890">
    <property type="entry name" value="HATPase_C_sf"/>
</dbReference>
<protein>
    <recommendedName>
        <fullName evidence="5">Oxygen sensor histidine kinase NreB</fullName>
        <ecNumber evidence="4">2.7.13.3</ecNumber>
    </recommendedName>
    <alternativeName>
        <fullName evidence="15">Nitrogen regulation protein B</fullName>
    </alternativeName>
</protein>
<feature type="transmembrane region" description="Helical" evidence="17">
    <location>
        <begin position="99"/>
        <end position="125"/>
    </location>
</feature>
<dbReference type="PANTHER" id="PTHR24421">
    <property type="entry name" value="NITRATE/NITRITE SENSOR PROTEIN NARX-RELATED"/>
    <property type="match status" value="1"/>
</dbReference>
<dbReference type="InterPro" id="IPR004358">
    <property type="entry name" value="Sig_transdc_His_kin-like_C"/>
</dbReference>
<sequence length="384" mass="40125">MADHQLTPVFTGLRLGLHALTAALLTVVAVRIVVGSPDHPVLAMSLCVVFALIYLAGARVATRRTAGLTYGWLAALSLCWLGLLVLVPEAAYLAFPMFFLYLHLLPGITGPLAVVAATAATVWGIGWHSGFSVGGVVGPVVGAGVALLIGLGYQALQREAVDRERLLADLVAAQEKLAASEREQGMLAERARLAREIHDTVAQDLSSIGMLLHAAERADPEHPGAEYLRTARETAGTALAETRGIVRELSPPVLDDGLPSALRRIAGSTPGVSVTVDTPATVDLPMDLQTTVLRIVQGAMANVAQHAHATHAGIRLDLGGQELVIEIADDGQGFDPPSGKAGSSDSFGLRAIRERVEQWGGSLSVASVPGDGTTVTARLPRSAQ</sequence>
<keyword evidence="6" id="KW-0004">4Fe-4S</keyword>
<evidence type="ECO:0000256" key="3">
    <source>
        <dbReference type="ARBA" id="ARBA00004496"/>
    </source>
</evidence>
<dbReference type="PIRSF" id="PIRSF037434">
    <property type="entry name" value="STHK_ChrS"/>
    <property type="match status" value="1"/>
</dbReference>
<evidence type="ECO:0000256" key="17">
    <source>
        <dbReference type="SAM" id="Phobius"/>
    </source>
</evidence>
<feature type="region of interest" description="Disordered" evidence="16">
    <location>
        <begin position="363"/>
        <end position="384"/>
    </location>
</feature>
<comment type="function">
    <text evidence="14">Member of the two-component regulatory system NreB/NreC involved in the control of dissimilatory nitrate/nitrite reduction in response to oxygen. NreB functions as a direct oxygen sensor histidine kinase which is autophosphorylated, in the absence of oxygen, probably at the conserved histidine residue, and transfers its phosphate group probably to a conserved aspartate residue of NreC. NreB/NreC activates the expression of the nitrate (narGHJI) and nitrite (nir) reductase operons, as well as the putative nitrate transporter gene narT.</text>
</comment>
<dbReference type="EC" id="2.7.13.3" evidence="4"/>
<comment type="caution">
    <text evidence="19">The sequence shown here is derived from an EMBL/GenBank/DDBJ whole genome shotgun (WGS) entry which is preliminary data.</text>
</comment>
<keyword evidence="11" id="KW-0408">Iron</keyword>
<dbReference type="SMART" id="SM00387">
    <property type="entry name" value="HATPase_c"/>
    <property type="match status" value="1"/>
</dbReference>
<dbReference type="InterPro" id="IPR050482">
    <property type="entry name" value="Sensor_HK_TwoCompSys"/>
</dbReference>
<evidence type="ECO:0000256" key="14">
    <source>
        <dbReference type="ARBA" id="ARBA00024827"/>
    </source>
</evidence>
<dbReference type="CDD" id="cd16917">
    <property type="entry name" value="HATPase_UhpB-NarQ-NarX-like"/>
    <property type="match status" value="1"/>
</dbReference>